<dbReference type="AlphaFoldDB" id="A0A7C5DC44"/>
<organism evidence="3">
    <name type="scientific">Chlorobaculum parvum</name>
    <dbReference type="NCBI Taxonomy" id="274539"/>
    <lineage>
        <taxon>Bacteria</taxon>
        <taxon>Pseudomonadati</taxon>
        <taxon>Chlorobiota</taxon>
        <taxon>Chlorobiia</taxon>
        <taxon>Chlorobiales</taxon>
        <taxon>Chlorobiaceae</taxon>
        <taxon>Chlorobaculum</taxon>
    </lineage>
</organism>
<keyword evidence="1" id="KW-1133">Transmembrane helix</keyword>
<dbReference type="PANTHER" id="PTHR28008">
    <property type="entry name" value="DOMAIN PROTEIN, PUTATIVE (AFU_ORTHOLOGUE AFUA_3G10980)-RELATED"/>
    <property type="match status" value="1"/>
</dbReference>
<feature type="transmembrane region" description="Helical" evidence="1">
    <location>
        <begin position="12"/>
        <end position="29"/>
    </location>
</feature>
<dbReference type="NCBIfam" id="NF037970">
    <property type="entry name" value="vanZ_1"/>
    <property type="match status" value="1"/>
</dbReference>
<feature type="transmembrane region" description="Helical" evidence="1">
    <location>
        <begin position="75"/>
        <end position="94"/>
    </location>
</feature>
<gene>
    <name evidence="3" type="ORF">ENL01_03130</name>
</gene>
<evidence type="ECO:0000313" key="3">
    <source>
        <dbReference type="EMBL" id="HHE07882.1"/>
    </source>
</evidence>
<dbReference type="Pfam" id="PF04892">
    <property type="entry name" value="VanZ"/>
    <property type="match status" value="1"/>
</dbReference>
<evidence type="ECO:0000259" key="2">
    <source>
        <dbReference type="Pfam" id="PF04892"/>
    </source>
</evidence>
<feature type="transmembrane region" description="Helical" evidence="1">
    <location>
        <begin position="100"/>
        <end position="119"/>
    </location>
</feature>
<accession>A0A7C5DC44</accession>
<proteinExistence type="predicted"/>
<comment type="caution">
    <text evidence="3">The sequence shown here is derived from an EMBL/GenBank/DDBJ whole genome shotgun (WGS) entry which is preliminary data.</text>
</comment>
<protein>
    <submittedName>
        <fullName evidence="3">VanZ family protein</fullName>
    </submittedName>
</protein>
<name>A0A7C5DC44_9CHLB</name>
<keyword evidence="1" id="KW-0472">Membrane</keyword>
<evidence type="ECO:0000256" key="1">
    <source>
        <dbReference type="SAM" id="Phobius"/>
    </source>
</evidence>
<dbReference type="PANTHER" id="PTHR28008:SF1">
    <property type="entry name" value="DOMAIN PROTEIN, PUTATIVE (AFU_ORTHOLOGUE AFUA_3G10980)-RELATED"/>
    <property type="match status" value="1"/>
</dbReference>
<dbReference type="InterPro" id="IPR006976">
    <property type="entry name" value="VanZ-like"/>
</dbReference>
<feature type="domain" description="VanZ-like" evidence="2">
    <location>
        <begin position="46"/>
        <end position="114"/>
    </location>
</feature>
<dbReference type="EMBL" id="DRSK01000181">
    <property type="protein sequence ID" value="HHE07882.1"/>
    <property type="molecule type" value="Genomic_DNA"/>
</dbReference>
<keyword evidence="1" id="KW-0812">Transmembrane</keyword>
<sequence length="131" mass="14987">MGSMYPEKHSWIVRAARLLFAAAILFTLYEAMERHPLAILPPSSSDKVLHGMAFYLLSFLMDMAYPSNRLLLQKVLFLAFFGIFIELVQVYLPWRSAEVMDFIADCIGIALYLIPALLVRQMLKRRSSTIA</sequence>
<dbReference type="Proteomes" id="UP000886059">
    <property type="component" value="Unassembled WGS sequence"/>
</dbReference>
<reference evidence="3" key="1">
    <citation type="journal article" date="2020" name="mSystems">
        <title>Genome- and Community-Level Interaction Insights into Carbon Utilization and Element Cycling Functions of Hydrothermarchaeota in Hydrothermal Sediment.</title>
        <authorList>
            <person name="Zhou Z."/>
            <person name="Liu Y."/>
            <person name="Xu W."/>
            <person name="Pan J."/>
            <person name="Luo Z.H."/>
            <person name="Li M."/>
        </authorList>
    </citation>
    <scope>NUCLEOTIDE SEQUENCE [LARGE SCALE GENOMIC DNA]</scope>
    <source>
        <strain evidence="3">HyVt-628</strain>
    </source>
</reference>